<keyword evidence="2" id="KW-1185">Reference proteome</keyword>
<evidence type="ECO:0000313" key="2">
    <source>
        <dbReference type="Proteomes" id="UP000295252"/>
    </source>
</evidence>
<dbReference type="Gramene" id="CDP21260">
    <property type="protein sequence ID" value="CDP21260"/>
    <property type="gene ID" value="GSCOC_T00001004001"/>
</dbReference>
<dbReference type="InParanoid" id="A0A068VKE2"/>
<proteinExistence type="predicted"/>
<organism evidence="1 2">
    <name type="scientific">Coffea canephora</name>
    <name type="common">Robusta coffee</name>
    <dbReference type="NCBI Taxonomy" id="49390"/>
    <lineage>
        <taxon>Eukaryota</taxon>
        <taxon>Viridiplantae</taxon>
        <taxon>Streptophyta</taxon>
        <taxon>Embryophyta</taxon>
        <taxon>Tracheophyta</taxon>
        <taxon>Spermatophyta</taxon>
        <taxon>Magnoliopsida</taxon>
        <taxon>eudicotyledons</taxon>
        <taxon>Gunneridae</taxon>
        <taxon>Pentapetalae</taxon>
        <taxon>asterids</taxon>
        <taxon>lamiids</taxon>
        <taxon>Gentianales</taxon>
        <taxon>Rubiaceae</taxon>
        <taxon>Ixoroideae</taxon>
        <taxon>Gardenieae complex</taxon>
        <taxon>Bertiereae - Coffeeae clade</taxon>
        <taxon>Coffeeae</taxon>
        <taxon>Coffea</taxon>
    </lineage>
</organism>
<sequence length="119" mass="13909">MAKEKKAGEEVALEKIRMDNEKEGFPITAMREIKIPRKLDLCYFGTYPLVCSLCSEKNYGVCLKKFKLYCTLLLFSSLCFGLELLCCRLYQPLQLGICFLREVWDYVLLFGFLCLKNMY</sequence>
<gene>
    <name evidence="1" type="ORF">GSCOC_T00001004001</name>
</gene>
<accession>A0A068VKE2</accession>
<dbReference type="Gene3D" id="3.30.200.20">
    <property type="entry name" value="Phosphorylase Kinase, domain 1"/>
    <property type="match status" value="1"/>
</dbReference>
<evidence type="ECO:0000313" key="1">
    <source>
        <dbReference type="EMBL" id="CDP21260.1"/>
    </source>
</evidence>
<dbReference type="EMBL" id="HG742087">
    <property type="protein sequence ID" value="CDP21260.1"/>
    <property type="molecule type" value="Genomic_DNA"/>
</dbReference>
<dbReference type="STRING" id="49390.A0A068VKE2"/>
<dbReference type="Proteomes" id="UP000295252">
    <property type="component" value="Unassembled WGS sequence"/>
</dbReference>
<name>A0A068VKE2_COFCA</name>
<dbReference type="AlphaFoldDB" id="A0A068VKE2"/>
<reference evidence="2" key="1">
    <citation type="journal article" date="2014" name="Science">
        <title>The coffee genome provides insight into the convergent evolution of caffeine biosynthesis.</title>
        <authorList>
            <person name="Denoeud F."/>
            <person name="Carretero-Paulet L."/>
            <person name="Dereeper A."/>
            <person name="Droc G."/>
            <person name="Guyot R."/>
            <person name="Pietrella M."/>
            <person name="Zheng C."/>
            <person name="Alberti A."/>
            <person name="Anthony F."/>
            <person name="Aprea G."/>
            <person name="Aury J.M."/>
            <person name="Bento P."/>
            <person name="Bernard M."/>
            <person name="Bocs S."/>
            <person name="Campa C."/>
            <person name="Cenci A."/>
            <person name="Combes M.C."/>
            <person name="Crouzillat D."/>
            <person name="Da Silva C."/>
            <person name="Daddiego L."/>
            <person name="De Bellis F."/>
            <person name="Dussert S."/>
            <person name="Garsmeur O."/>
            <person name="Gayraud T."/>
            <person name="Guignon V."/>
            <person name="Jahn K."/>
            <person name="Jamilloux V."/>
            <person name="Joet T."/>
            <person name="Labadie K."/>
            <person name="Lan T."/>
            <person name="Leclercq J."/>
            <person name="Lepelley M."/>
            <person name="Leroy T."/>
            <person name="Li L.T."/>
            <person name="Librado P."/>
            <person name="Lopez L."/>
            <person name="Munoz A."/>
            <person name="Noel B."/>
            <person name="Pallavicini A."/>
            <person name="Perrotta G."/>
            <person name="Poncet V."/>
            <person name="Pot D."/>
            <person name="Priyono X."/>
            <person name="Rigoreau M."/>
            <person name="Rouard M."/>
            <person name="Rozas J."/>
            <person name="Tranchant-Dubreuil C."/>
            <person name="VanBuren R."/>
            <person name="Zhang Q."/>
            <person name="Andrade A.C."/>
            <person name="Argout X."/>
            <person name="Bertrand B."/>
            <person name="de Kochko A."/>
            <person name="Graziosi G."/>
            <person name="Henry R.J."/>
            <person name="Jayarama X."/>
            <person name="Ming R."/>
            <person name="Nagai C."/>
            <person name="Rounsley S."/>
            <person name="Sankoff D."/>
            <person name="Giuliano G."/>
            <person name="Albert V.A."/>
            <person name="Wincker P."/>
            <person name="Lashermes P."/>
        </authorList>
    </citation>
    <scope>NUCLEOTIDE SEQUENCE [LARGE SCALE GENOMIC DNA]</scope>
    <source>
        <strain evidence="2">cv. DH200-94</strain>
    </source>
</reference>
<protein>
    <submittedName>
        <fullName evidence="1">DH200=94 genomic scaffold, scaffold_3003</fullName>
    </submittedName>
</protein>